<protein>
    <submittedName>
        <fullName evidence="1">TIGR04452 family lipoprotein</fullName>
    </submittedName>
</protein>
<keyword evidence="1" id="KW-0449">Lipoprotein</keyword>
<comment type="caution">
    <text evidence="1">The sequence shown here is derived from an EMBL/GenBank/DDBJ whole genome shotgun (WGS) entry which is preliminary data.</text>
</comment>
<gene>
    <name evidence="1" type="ORF">EHQ76_12745</name>
</gene>
<dbReference type="AlphaFoldDB" id="A0A5F2B466"/>
<reference evidence="1 2" key="1">
    <citation type="journal article" date="2019" name="PLoS Negl. Trop. Dis.">
        <title>Revisiting the worldwide diversity of Leptospira species in the environment.</title>
        <authorList>
            <person name="Vincent A.T."/>
            <person name="Schiettekatte O."/>
            <person name="Bourhy P."/>
            <person name="Veyrier F.J."/>
            <person name="Picardeau M."/>
        </authorList>
    </citation>
    <scope>NUCLEOTIDE SEQUENCE [LARGE SCALE GENOMIC DNA]</scope>
    <source>
        <strain evidence="1 2">201702444</strain>
    </source>
</reference>
<dbReference type="NCBIfam" id="TIGR04452">
    <property type="entry name" value="Lepto_Lipo_YY_C"/>
    <property type="match status" value="1"/>
</dbReference>
<dbReference type="OrthoDB" id="342962at2"/>
<name>A0A5F2B466_9LEPT</name>
<dbReference type="RefSeq" id="WP_135671269.1">
    <property type="nucleotide sequence ID" value="NZ_RQGN01000062.1"/>
</dbReference>
<proteinExistence type="predicted"/>
<dbReference type="Proteomes" id="UP000298429">
    <property type="component" value="Unassembled WGS sequence"/>
</dbReference>
<evidence type="ECO:0000313" key="1">
    <source>
        <dbReference type="EMBL" id="TGM00147.1"/>
    </source>
</evidence>
<evidence type="ECO:0000313" key="2">
    <source>
        <dbReference type="Proteomes" id="UP000298429"/>
    </source>
</evidence>
<accession>A0A5F2B466</accession>
<dbReference type="EMBL" id="RQGN01000062">
    <property type="protein sequence ID" value="TGM00147.1"/>
    <property type="molecule type" value="Genomic_DNA"/>
</dbReference>
<dbReference type="InterPro" id="IPR031030">
    <property type="entry name" value="Lepto_Lipo_YY_C"/>
</dbReference>
<organism evidence="1 2">
    <name type="scientific">Leptospira barantonii</name>
    <dbReference type="NCBI Taxonomy" id="2023184"/>
    <lineage>
        <taxon>Bacteria</taxon>
        <taxon>Pseudomonadati</taxon>
        <taxon>Spirochaetota</taxon>
        <taxon>Spirochaetia</taxon>
        <taxon>Leptospirales</taxon>
        <taxon>Leptospiraceae</taxon>
        <taxon>Leptospira</taxon>
    </lineage>
</organism>
<sequence length="130" mass="14193">MRFPLQTGRSFLFLILFGLNCAYANINPSLITGVEAKQIISDRLLLSQLVYIMALNEPEPLHSNAVAGLTLTVLIPDGLGIDEKKMYQKDAVNECADQIFLVSLVSTGLTSFICKASNPPISIPVISRKL</sequence>